<proteinExistence type="predicted"/>
<keyword evidence="4" id="KW-1185">Reference proteome</keyword>
<organism evidence="3 4">
    <name type="scientific">Microcoleus asticus IPMA8</name>
    <dbReference type="NCBI Taxonomy" id="2563858"/>
    <lineage>
        <taxon>Bacteria</taxon>
        <taxon>Bacillati</taxon>
        <taxon>Cyanobacteriota</taxon>
        <taxon>Cyanophyceae</taxon>
        <taxon>Oscillatoriophycideae</taxon>
        <taxon>Oscillatoriales</taxon>
        <taxon>Microcoleaceae</taxon>
        <taxon>Microcoleus</taxon>
        <taxon>Microcoleus asticus</taxon>
    </lineage>
</organism>
<accession>A0ABX2D5E3</accession>
<gene>
    <name evidence="3" type="primary">tagA_1</name>
    <name evidence="3" type="ORF">E5S67_04893</name>
</gene>
<dbReference type="InterPro" id="IPR004629">
    <property type="entry name" value="WecG_TagA_CpsF"/>
</dbReference>
<comment type="caution">
    <text evidence="3">The sequence shown here is derived from an EMBL/GenBank/DDBJ whole genome shotgun (WGS) entry which is preliminary data.</text>
</comment>
<dbReference type="PANTHER" id="PTHR34136">
    <property type="match status" value="1"/>
</dbReference>
<dbReference type="Pfam" id="PF03808">
    <property type="entry name" value="Glyco_tran_WecG"/>
    <property type="match status" value="1"/>
</dbReference>
<name>A0ABX2D5E3_9CYAN</name>
<sequence>MSVTASVGLKRSSMIDKGKKNVLGILVNAVNYEAAVSKIIAAASAGKPMSVSALAVHGVMTGVLDSTHRYRINHIDLVLPDGQPVRWALNWLYHTELPDRVCGPNAMLQICERAAEEGLSIYLYGSQASVLEALSYNLCQRFPKLIIAGTQPSKFRQVSAQEKQEIAQQIRNSGAAITFVGLGCPRQEVWAYEYRDDLSMPLIAVGAAYDFHAGNLAKAPEFLSKIGLEWLFRMIKEPKRLWQRYVFLNPLYIWLFLLQALKIKQFDPTDATPPVEEVLYG</sequence>
<keyword evidence="2 3" id="KW-0808">Transferase</keyword>
<dbReference type="Proteomes" id="UP000702425">
    <property type="component" value="Unassembled WGS sequence"/>
</dbReference>
<dbReference type="EC" id="2.4.1.187" evidence="3"/>
<evidence type="ECO:0000313" key="3">
    <source>
        <dbReference type="EMBL" id="NQE37125.1"/>
    </source>
</evidence>
<dbReference type="RefSeq" id="WP_246276971.1">
    <property type="nucleotide sequence ID" value="NZ_CAWPPK010000018.1"/>
</dbReference>
<evidence type="ECO:0000256" key="1">
    <source>
        <dbReference type="ARBA" id="ARBA00022676"/>
    </source>
</evidence>
<protein>
    <submittedName>
        <fullName evidence="3">N-acetylglucosaminyldiphosphoundecaprenol N-acetyl-beta-D-mannosaminyltransferase</fullName>
        <ecNumber evidence="3">2.4.1.187</ecNumber>
    </submittedName>
</protein>
<reference evidence="3 4" key="1">
    <citation type="journal article" date="2020" name="Sci. Rep.">
        <title>A novel cyanobacterial geosmin producer, revising GeoA distribution and dispersion patterns in Bacteria.</title>
        <authorList>
            <person name="Churro C."/>
            <person name="Semedo-Aguiar A.P."/>
            <person name="Silva A.D."/>
            <person name="Pereira-Leal J.B."/>
            <person name="Leite R.B."/>
        </authorList>
    </citation>
    <scope>NUCLEOTIDE SEQUENCE [LARGE SCALE GENOMIC DNA]</scope>
    <source>
        <strain evidence="3 4">IPMA8</strain>
    </source>
</reference>
<dbReference type="GO" id="GO:0047244">
    <property type="term" value="F:N-acetylglucosaminyldiphosphoundecaprenol N-acetyl-beta-D-mannosaminyltransferase activity"/>
    <property type="evidence" value="ECO:0007669"/>
    <property type="project" value="UniProtKB-EC"/>
</dbReference>
<keyword evidence="1 3" id="KW-0328">Glycosyltransferase</keyword>
<dbReference type="PANTHER" id="PTHR34136:SF1">
    <property type="entry name" value="UDP-N-ACETYL-D-MANNOSAMINURONIC ACID TRANSFERASE"/>
    <property type="match status" value="1"/>
</dbReference>
<dbReference type="CDD" id="cd06533">
    <property type="entry name" value="Glyco_transf_WecG_TagA"/>
    <property type="match status" value="1"/>
</dbReference>
<dbReference type="EMBL" id="SRRZ01000114">
    <property type="protein sequence ID" value="NQE37125.1"/>
    <property type="molecule type" value="Genomic_DNA"/>
</dbReference>
<evidence type="ECO:0000256" key="2">
    <source>
        <dbReference type="ARBA" id="ARBA00022679"/>
    </source>
</evidence>
<evidence type="ECO:0000313" key="4">
    <source>
        <dbReference type="Proteomes" id="UP000702425"/>
    </source>
</evidence>
<dbReference type="NCBIfam" id="TIGR00696">
    <property type="entry name" value="wecG_tagA_cpsF"/>
    <property type="match status" value="1"/>
</dbReference>